<organism evidence="2 3">
    <name type="scientific">Brevibacterium casei</name>
    <dbReference type="NCBI Taxonomy" id="33889"/>
    <lineage>
        <taxon>Bacteria</taxon>
        <taxon>Bacillati</taxon>
        <taxon>Actinomycetota</taxon>
        <taxon>Actinomycetes</taxon>
        <taxon>Micrococcales</taxon>
        <taxon>Brevibacteriaceae</taxon>
        <taxon>Brevibacterium</taxon>
    </lineage>
</organism>
<feature type="domain" description="VOC" evidence="1">
    <location>
        <begin position="5"/>
        <end position="121"/>
    </location>
</feature>
<dbReference type="Gene3D" id="3.10.180.10">
    <property type="entry name" value="2,3-Dihydroxybiphenyl 1,2-Dioxygenase, domain 1"/>
    <property type="match status" value="1"/>
</dbReference>
<protein>
    <submittedName>
        <fullName evidence="2">VOC family protein</fullName>
    </submittedName>
</protein>
<dbReference type="InterPro" id="IPR029068">
    <property type="entry name" value="Glyas_Bleomycin-R_OHBP_Dase"/>
</dbReference>
<evidence type="ECO:0000313" key="3">
    <source>
        <dbReference type="Proteomes" id="UP000595374"/>
    </source>
</evidence>
<proteinExistence type="predicted"/>
<dbReference type="SUPFAM" id="SSF54593">
    <property type="entry name" value="Glyoxalase/Bleomycin resistance protein/Dihydroxybiphenyl dioxygenase"/>
    <property type="match status" value="1"/>
</dbReference>
<dbReference type="InterPro" id="IPR037523">
    <property type="entry name" value="VOC_core"/>
</dbReference>
<dbReference type="PANTHER" id="PTHR36503:SF1">
    <property type="entry name" value="BLR2520 PROTEIN"/>
    <property type="match status" value="1"/>
</dbReference>
<dbReference type="PANTHER" id="PTHR36503">
    <property type="entry name" value="BLR2520 PROTEIN"/>
    <property type="match status" value="1"/>
</dbReference>
<dbReference type="InterPro" id="IPR004360">
    <property type="entry name" value="Glyas_Fos-R_dOase_dom"/>
</dbReference>
<evidence type="ECO:0000313" key="2">
    <source>
        <dbReference type="EMBL" id="QQB15113.1"/>
    </source>
</evidence>
<sequence>MIVNGVDFVALQVRDVEDAADFYETRLGLTRAPASPPGAVVFATEPIPLAVREPLPGVDLDAVERPGTGVALWLSCVGTAELHDALAEAGVEILRPPSQSPFGLTFTFSDPDGYAVTVHEAGV</sequence>
<dbReference type="Proteomes" id="UP000595374">
    <property type="component" value="Chromosome"/>
</dbReference>
<dbReference type="AlphaFoldDB" id="A0A7T4DJQ7"/>
<accession>A0A7T4DJQ7</accession>
<dbReference type="RefSeq" id="WP_198500137.1">
    <property type="nucleotide sequence ID" value="NZ_CP065989.1"/>
</dbReference>
<gene>
    <name evidence="2" type="ORF">I6H47_03915</name>
</gene>
<name>A0A7T4DJQ7_9MICO</name>
<evidence type="ECO:0000259" key="1">
    <source>
        <dbReference type="PROSITE" id="PS51819"/>
    </source>
</evidence>
<dbReference type="PROSITE" id="PS51819">
    <property type="entry name" value="VOC"/>
    <property type="match status" value="1"/>
</dbReference>
<dbReference type="EMBL" id="CP065989">
    <property type="protein sequence ID" value="QQB15113.1"/>
    <property type="molecule type" value="Genomic_DNA"/>
</dbReference>
<dbReference type="Pfam" id="PF00903">
    <property type="entry name" value="Glyoxalase"/>
    <property type="match status" value="1"/>
</dbReference>
<reference evidence="2 3" key="1">
    <citation type="submission" date="2020-12" db="EMBL/GenBank/DDBJ databases">
        <title>FDA dAtabase for Regulatory Grade micrObial Sequences (FDA-ARGOS): Supporting development and validation of Infectious Disease Dx tests.</title>
        <authorList>
            <person name="Sproer C."/>
            <person name="Gronow S."/>
            <person name="Severitt S."/>
            <person name="Schroder I."/>
            <person name="Tallon L."/>
            <person name="Sadzewicz L."/>
            <person name="Zhao X."/>
            <person name="Boylan J."/>
            <person name="Ott S."/>
            <person name="Bowen H."/>
            <person name="Vavikolanu K."/>
            <person name="Mehta A."/>
            <person name="Aluvathingal J."/>
            <person name="Nadendla S."/>
            <person name="Lowell S."/>
            <person name="Myers T."/>
            <person name="Yan Y."/>
            <person name="Sichtig H."/>
        </authorList>
    </citation>
    <scope>NUCLEOTIDE SEQUENCE [LARGE SCALE GENOMIC DNA]</scope>
    <source>
        <strain evidence="2 3">FDAARGOS_990</strain>
    </source>
</reference>